<protein>
    <submittedName>
        <fullName evidence="1">Uncharacterized protein</fullName>
    </submittedName>
</protein>
<dbReference type="EMBL" id="GBRH01228642">
    <property type="protein sequence ID" value="JAD69253.1"/>
    <property type="molecule type" value="Transcribed_RNA"/>
</dbReference>
<name>A0A0A9C480_ARUDO</name>
<dbReference type="AlphaFoldDB" id="A0A0A9C480"/>
<reference evidence="1" key="1">
    <citation type="submission" date="2014-09" db="EMBL/GenBank/DDBJ databases">
        <authorList>
            <person name="Magalhaes I.L.F."/>
            <person name="Oliveira U."/>
            <person name="Santos F.R."/>
            <person name="Vidigal T.H.D.A."/>
            <person name="Brescovit A.D."/>
            <person name="Santos A.J."/>
        </authorList>
    </citation>
    <scope>NUCLEOTIDE SEQUENCE</scope>
    <source>
        <tissue evidence="1">Shoot tissue taken approximately 20 cm above the soil surface</tissue>
    </source>
</reference>
<sequence length="52" mass="6263">MTERKLKMHNSRLFQHKHQLKHLIINRGGRSIKGTHSQQSRWCLNSENMHND</sequence>
<evidence type="ECO:0000313" key="1">
    <source>
        <dbReference type="EMBL" id="JAD69253.1"/>
    </source>
</evidence>
<accession>A0A0A9C480</accession>
<proteinExistence type="predicted"/>
<reference evidence="1" key="2">
    <citation type="journal article" date="2015" name="Data Brief">
        <title>Shoot transcriptome of the giant reed, Arundo donax.</title>
        <authorList>
            <person name="Barrero R.A."/>
            <person name="Guerrero F.D."/>
            <person name="Moolhuijzen P."/>
            <person name="Goolsby J.A."/>
            <person name="Tidwell J."/>
            <person name="Bellgard S.E."/>
            <person name="Bellgard M.I."/>
        </authorList>
    </citation>
    <scope>NUCLEOTIDE SEQUENCE</scope>
    <source>
        <tissue evidence="1">Shoot tissue taken approximately 20 cm above the soil surface</tissue>
    </source>
</reference>
<organism evidence="1">
    <name type="scientific">Arundo donax</name>
    <name type="common">Giant reed</name>
    <name type="synonym">Donax arundinaceus</name>
    <dbReference type="NCBI Taxonomy" id="35708"/>
    <lineage>
        <taxon>Eukaryota</taxon>
        <taxon>Viridiplantae</taxon>
        <taxon>Streptophyta</taxon>
        <taxon>Embryophyta</taxon>
        <taxon>Tracheophyta</taxon>
        <taxon>Spermatophyta</taxon>
        <taxon>Magnoliopsida</taxon>
        <taxon>Liliopsida</taxon>
        <taxon>Poales</taxon>
        <taxon>Poaceae</taxon>
        <taxon>PACMAD clade</taxon>
        <taxon>Arundinoideae</taxon>
        <taxon>Arundineae</taxon>
        <taxon>Arundo</taxon>
    </lineage>
</organism>